<evidence type="ECO:0000256" key="1">
    <source>
        <dbReference type="ARBA" id="ARBA00000085"/>
    </source>
</evidence>
<gene>
    <name evidence="6" type="ORF">DBT_2285</name>
</gene>
<dbReference type="SUPFAM" id="SSF47384">
    <property type="entry name" value="Homodimeric domain of signal transducing histidine kinase"/>
    <property type="match status" value="1"/>
</dbReference>
<keyword evidence="4" id="KW-0472">Membrane</keyword>
<accession>A0A1B9F2Y7</accession>
<dbReference type="CDD" id="cd00082">
    <property type="entry name" value="HisKA"/>
    <property type="match status" value="1"/>
</dbReference>
<dbReference type="InterPro" id="IPR005467">
    <property type="entry name" value="His_kinase_dom"/>
</dbReference>
<dbReference type="Pfam" id="PF00512">
    <property type="entry name" value="HisKA"/>
    <property type="match status" value="1"/>
</dbReference>
<dbReference type="SMART" id="SM00387">
    <property type="entry name" value="HATPase_c"/>
    <property type="match status" value="1"/>
</dbReference>
<dbReference type="InterPro" id="IPR003594">
    <property type="entry name" value="HATPase_dom"/>
</dbReference>
<dbReference type="PANTHER" id="PTHR43547:SF2">
    <property type="entry name" value="HYBRID SIGNAL TRANSDUCTION HISTIDINE KINASE C"/>
    <property type="match status" value="1"/>
</dbReference>
<dbReference type="PANTHER" id="PTHR43547">
    <property type="entry name" value="TWO-COMPONENT HISTIDINE KINASE"/>
    <property type="match status" value="1"/>
</dbReference>
<evidence type="ECO:0000313" key="6">
    <source>
        <dbReference type="EMBL" id="OCC14296.1"/>
    </source>
</evidence>
<proteinExistence type="predicted"/>
<reference evidence="6 7" key="1">
    <citation type="submission" date="2016-06" db="EMBL/GenBank/DDBJ databases">
        <title>Respiratory ammonification of nitrate coupled to the oxidation of elemental sulfur in deep-sea autotrophic thermophilic bacteria.</title>
        <authorList>
            <person name="Slobodkina G.B."/>
            <person name="Mardanov A.V."/>
            <person name="Ravin N.V."/>
            <person name="Frolova A.A."/>
            <person name="Viryasiv M.B."/>
            <person name="Chernyh N.A."/>
            <person name="Bonch-Osmolovskaya E.A."/>
            <person name="Slobodkin A.I."/>
        </authorList>
    </citation>
    <scope>NUCLEOTIDE SEQUENCE [LARGE SCALE GENOMIC DNA]</scope>
    <source>
        <strain evidence="6 7">S69</strain>
    </source>
</reference>
<dbReference type="Gene3D" id="1.10.287.130">
    <property type="match status" value="1"/>
</dbReference>
<dbReference type="EC" id="2.7.13.3" evidence="2"/>
<protein>
    <recommendedName>
        <fullName evidence="2">histidine kinase</fullName>
        <ecNumber evidence="2">2.7.13.3</ecNumber>
    </recommendedName>
</protein>
<keyword evidence="4" id="KW-1133">Transmembrane helix</keyword>
<dbReference type="PROSITE" id="PS50109">
    <property type="entry name" value="HIS_KIN"/>
    <property type="match status" value="1"/>
</dbReference>
<dbReference type="SMART" id="SM00388">
    <property type="entry name" value="HisKA"/>
    <property type="match status" value="1"/>
</dbReference>
<dbReference type="GO" id="GO:0000155">
    <property type="term" value="F:phosphorelay sensor kinase activity"/>
    <property type="evidence" value="ECO:0007669"/>
    <property type="project" value="InterPro"/>
</dbReference>
<dbReference type="InterPro" id="IPR004358">
    <property type="entry name" value="Sig_transdc_His_kin-like_C"/>
</dbReference>
<dbReference type="PRINTS" id="PR00344">
    <property type="entry name" value="BCTRLSENSOR"/>
</dbReference>
<dbReference type="InterPro" id="IPR036097">
    <property type="entry name" value="HisK_dim/P_sf"/>
</dbReference>
<dbReference type="EMBL" id="MAGO01000014">
    <property type="protein sequence ID" value="OCC14296.1"/>
    <property type="molecule type" value="Genomic_DNA"/>
</dbReference>
<dbReference type="PATRIC" id="fig|1156395.6.peg.2315"/>
<evidence type="ECO:0000256" key="4">
    <source>
        <dbReference type="SAM" id="Phobius"/>
    </source>
</evidence>
<dbReference type="Gene3D" id="3.30.565.10">
    <property type="entry name" value="Histidine kinase-like ATPase, C-terminal domain"/>
    <property type="match status" value="1"/>
</dbReference>
<dbReference type="InterPro" id="IPR003661">
    <property type="entry name" value="HisK_dim/P_dom"/>
</dbReference>
<dbReference type="AlphaFoldDB" id="A0A1B9F2Y7"/>
<dbReference type="Pfam" id="PF02518">
    <property type="entry name" value="HATPase_c"/>
    <property type="match status" value="1"/>
</dbReference>
<comment type="catalytic activity">
    <reaction evidence="1">
        <text>ATP + protein L-histidine = ADP + protein N-phospho-L-histidine.</text>
        <dbReference type="EC" id="2.7.13.3"/>
    </reaction>
</comment>
<dbReference type="SUPFAM" id="SSF55874">
    <property type="entry name" value="ATPase domain of HSP90 chaperone/DNA topoisomerase II/histidine kinase"/>
    <property type="match status" value="1"/>
</dbReference>
<feature type="transmembrane region" description="Helical" evidence="4">
    <location>
        <begin position="22"/>
        <end position="43"/>
    </location>
</feature>
<evidence type="ECO:0000256" key="3">
    <source>
        <dbReference type="ARBA" id="ARBA00022553"/>
    </source>
</evidence>
<evidence type="ECO:0000259" key="5">
    <source>
        <dbReference type="PROSITE" id="PS50109"/>
    </source>
</evidence>
<dbReference type="InterPro" id="IPR036890">
    <property type="entry name" value="HATPase_C_sf"/>
</dbReference>
<keyword evidence="3" id="KW-0597">Phosphoprotein</keyword>
<sequence length="529" mass="60083">MEEDGTVTVDIDNFLTDRSIPLWKANIIVFSCLFIMVLVLFFLQVEQTRRAFLQDQMAHAQILSNVFKLHVRNAVESQKITDQIVKTHLRNIASFIDYLDSFEPFSPQELELFARRTGLYGIAIIRPNGKIVTSVREWLEKFPYTCNSKESFSRDHDAHLLILSKKGRYSEGCIVCALPSTDFERLQAQIGLSSVMKALRDVKGVISIEIDRVGASVNGTGLQSPEIEIQGKTNSPYVTMSIPVENKVLKVILDASRYRDSMNRLWRNFFLISLFILLGGAILSYWLYKKQRQEMRRAVLIEKAMSRQREDAMIGRAAATIAHEVRNPLNAVHMGLQRLLLESDSLDESEKRLLKLSLTSIRQANSIISNLLEFSRPISPKVKDVILDKLLEEVIYVLGPEQRGIEVKFTYNRRPVKISIDPELMRQVFLNLVKNAIEAQSNGGYLDIIVEDMPQRVIIRMRNGGIMPKENQVERLLEPYFTTKIKGTGIGLPYSKRIVSAHGGQMDVQLKDGAFEVEITIPKVGGIQS</sequence>
<feature type="domain" description="Histidine kinase" evidence="5">
    <location>
        <begin position="320"/>
        <end position="525"/>
    </location>
</feature>
<evidence type="ECO:0000256" key="2">
    <source>
        <dbReference type="ARBA" id="ARBA00012438"/>
    </source>
</evidence>
<feature type="transmembrane region" description="Helical" evidence="4">
    <location>
        <begin position="269"/>
        <end position="288"/>
    </location>
</feature>
<organism evidence="6 7">
    <name type="scientific">Dissulfuribacter thermophilus</name>
    <dbReference type="NCBI Taxonomy" id="1156395"/>
    <lineage>
        <taxon>Bacteria</taxon>
        <taxon>Pseudomonadati</taxon>
        <taxon>Thermodesulfobacteriota</taxon>
        <taxon>Dissulfuribacteria</taxon>
        <taxon>Dissulfuribacterales</taxon>
        <taxon>Dissulfuribacteraceae</taxon>
        <taxon>Dissulfuribacter</taxon>
    </lineage>
</organism>
<evidence type="ECO:0000313" key="7">
    <source>
        <dbReference type="Proteomes" id="UP000093080"/>
    </source>
</evidence>
<dbReference type="STRING" id="1156395.DBT_2285"/>
<keyword evidence="4" id="KW-0812">Transmembrane</keyword>
<comment type="caution">
    <text evidence="6">The sequence shown here is derived from an EMBL/GenBank/DDBJ whole genome shotgun (WGS) entry which is preliminary data.</text>
</comment>
<dbReference type="Proteomes" id="UP000093080">
    <property type="component" value="Unassembled WGS sequence"/>
</dbReference>
<keyword evidence="7" id="KW-1185">Reference proteome</keyword>
<name>A0A1B9F2Y7_9BACT</name>